<keyword evidence="3" id="KW-1185">Reference proteome</keyword>
<reference evidence="2" key="1">
    <citation type="submission" date="2020-08" db="EMBL/GenBank/DDBJ databases">
        <title>Genome sequencing and assembly of the red palm weevil Rhynchophorus ferrugineus.</title>
        <authorList>
            <person name="Dias G.B."/>
            <person name="Bergman C.M."/>
            <person name="Manee M."/>
        </authorList>
    </citation>
    <scope>NUCLEOTIDE SEQUENCE</scope>
    <source>
        <strain evidence="2">AA-2017</strain>
        <tissue evidence="2">Whole larva</tissue>
    </source>
</reference>
<evidence type="ECO:0000256" key="1">
    <source>
        <dbReference type="SAM" id="MobiDB-lite"/>
    </source>
</evidence>
<dbReference type="Proteomes" id="UP000625711">
    <property type="component" value="Unassembled WGS sequence"/>
</dbReference>
<gene>
    <name evidence="2" type="ORF">GWI33_005375</name>
</gene>
<sequence length="125" mass="13944">MHRDTVAVVPPPPSPRPAGLNENFQLRKLPGRIKRIYLAWRKFLLARTLGRNAPGPDKIRSGSGCENAEPSEGTKTFWPRRASLQVLFVARDFSLGALLALKGLRVTGACRVESARRRPRLNISF</sequence>
<accession>A0A834IJE2</accession>
<dbReference type="EMBL" id="JAACXV010000269">
    <property type="protein sequence ID" value="KAF7280909.1"/>
    <property type="molecule type" value="Genomic_DNA"/>
</dbReference>
<evidence type="ECO:0000313" key="2">
    <source>
        <dbReference type="EMBL" id="KAF7280909.1"/>
    </source>
</evidence>
<name>A0A834IJE2_RHYFE</name>
<comment type="caution">
    <text evidence="2">The sequence shown here is derived from an EMBL/GenBank/DDBJ whole genome shotgun (WGS) entry which is preliminary data.</text>
</comment>
<feature type="region of interest" description="Disordered" evidence="1">
    <location>
        <begin position="1"/>
        <end position="22"/>
    </location>
</feature>
<dbReference type="AlphaFoldDB" id="A0A834IJE2"/>
<protein>
    <submittedName>
        <fullName evidence="2">Uncharacterized protein</fullName>
    </submittedName>
</protein>
<organism evidence="2 3">
    <name type="scientific">Rhynchophorus ferrugineus</name>
    <name type="common">Red palm weevil</name>
    <name type="synonym">Curculio ferrugineus</name>
    <dbReference type="NCBI Taxonomy" id="354439"/>
    <lineage>
        <taxon>Eukaryota</taxon>
        <taxon>Metazoa</taxon>
        <taxon>Ecdysozoa</taxon>
        <taxon>Arthropoda</taxon>
        <taxon>Hexapoda</taxon>
        <taxon>Insecta</taxon>
        <taxon>Pterygota</taxon>
        <taxon>Neoptera</taxon>
        <taxon>Endopterygota</taxon>
        <taxon>Coleoptera</taxon>
        <taxon>Polyphaga</taxon>
        <taxon>Cucujiformia</taxon>
        <taxon>Curculionidae</taxon>
        <taxon>Dryophthorinae</taxon>
        <taxon>Rhynchophorus</taxon>
    </lineage>
</organism>
<feature type="region of interest" description="Disordered" evidence="1">
    <location>
        <begin position="53"/>
        <end position="74"/>
    </location>
</feature>
<proteinExistence type="predicted"/>
<evidence type="ECO:0000313" key="3">
    <source>
        <dbReference type="Proteomes" id="UP000625711"/>
    </source>
</evidence>